<accession>A0ABX8S5A9</accession>
<evidence type="ECO:0000313" key="2">
    <source>
        <dbReference type="Proteomes" id="UP000316416"/>
    </source>
</evidence>
<reference evidence="1" key="1">
    <citation type="submission" date="2021-07" db="EMBL/GenBank/DDBJ databases">
        <title>Shewanella sp. YLB-07 whole genome sequence.</title>
        <authorList>
            <person name="Yu L."/>
        </authorList>
    </citation>
    <scope>NUCLEOTIDE SEQUENCE</scope>
    <source>
        <strain evidence="1">YLB-08</strain>
    </source>
</reference>
<name>A0ABX8S5A9_9GAMM</name>
<dbReference type="EMBL" id="CP045503">
    <property type="protein sequence ID" value="QXP44883.1"/>
    <property type="molecule type" value="Genomic_DNA"/>
</dbReference>
<dbReference type="RefSeq" id="WP_185965860.1">
    <property type="nucleotide sequence ID" value="NZ_CP045503.2"/>
</dbReference>
<dbReference type="Proteomes" id="UP000316416">
    <property type="component" value="Chromosome"/>
</dbReference>
<organism evidence="1 2">
    <name type="scientific">Shewanella eurypsychrophilus</name>
    <dbReference type="NCBI Taxonomy" id="2593656"/>
    <lineage>
        <taxon>Bacteria</taxon>
        <taxon>Pseudomonadati</taxon>
        <taxon>Pseudomonadota</taxon>
        <taxon>Gammaproteobacteria</taxon>
        <taxon>Alteromonadales</taxon>
        <taxon>Shewanellaceae</taxon>
        <taxon>Shewanella</taxon>
    </lineage>
</organism>
<evidence type="ECO:0000313" key="1">
    <source>
        <dbReference type="EMBL" id="QXP44883.1"/>
    </source>
</evidence>
<sequence length="45" mass="5198">MRKLLVENKLERQRNQKLHLLLNANFTLGISSDGKDSLLYKGITQ</sequence>
<gene>
    <name evidence="1" type="ORF">FM038_25880</name>
</gene>
<protein>
    <submittedName>
        <fullName evidence="1">Uncharacterized protein</fullName>
    </submittedName>
</protein>
<proteinExistence type="predicted"/>
<keyword evidence="2" id="KW-1185">Reference proteome</keyword>